<reference evidence="3" key="1">
    <citation type="journal article" date="2021" name="Nat. Commun.">
        <title>Genetic determinants of endophytism in the Arabidopsis root mycobiome.</title>
        <authorList>
            <person name="Mesny F."/>
            <person name="Miyauchi S."/>
            <person name="Thiergart T."/>
            <person name="Pickel B."/>
            <person name="Atanasova L."/>
            <person name="Karlsson M."/>
            <person name="Huettel B."/>
            <person name="Barry K.W."/>
            <person name="Haridas S."/>
            <person name="Chen C."/>
            <person name="Bauer D."/>
            <person name="Andreopoulos W."/>
            <person name="Pangilinan J."/>
            <person name="LaButti K."/>
            <person name="Riley R."/>
            <person name="Lipzen A."/>
            <person name="Clum A."/>
            <person name="Drula E."/>
            <person name="Henrissat B."/>
            <person name="Kohler A."/>
            <person name="Grigoriev I.V."/>
            <person name="Martin F.M."/>
            <person name="Hacquard S."/>
        </authorList>
    </citation>
    <scope>NUCLEOTIDE SEQUENCE</scope>
    <source>
        <strain evidence="3">MPI-CAGE-AT-0147</strain>
    </source>
</reference>
<name>A0A9P9F9I5_9HYPO</name>
<dbReference type="AlphaFoldDB" id="A0A9P9F9I5"/>
<evidence type="ECO:0000313" key="3">
    <source>
        <dbReference type="EMBL" id="KAH7156447.1"/>
    </source>
</evidence>
<organism evidence="3 4">
    <name type="scientific">Dactylonectria macrodidyma</name>
    <dbReference type="NCBI Taxonomy" id="307937"/>
    <lineage>
        <taxon>Eukaryota</taxon>
        <taxon>Fungi</taxon>
        <taxon>Dikarya</taxon>
        <taxon>Ascomycota</taxon>
        <taxon>Pezizomycotina</taxon>
        <taxon>Sordariomycetes</taxon>
        <taxon>Hypocreomycetidae</taxon>
        <taxon>Hypocreales</taxon>
        <taxon>Nectriaceae</taxon>
        <taxon>Dactylonectria</taxon>
    </lineage>
</organism>
<keyword evidence="2" id="KW-0812">Transmembrane</keyword>
<protein>
    <submittedName>
        <fullName evidence="3">Uncharacterized protein</fullName>
    </submittedName>
</protein>
<keyword evidence="2" id="KW-0472">Membrane</keyword>
<feature type="transmembrane region" description="Helical" evidence="2">
    <location>
        <begin position="156"/>
        <end position="177"/>
    </location>
</feature>
<comment type="caution">
    <text evidence="3">The sequence shown here is derived from an EMBL/GenBank/DDBJ whole genome shotgun (WGS) entry which is preliminary data.</text>
</comment>
<feature type="transmembrane region" description="Helical" evidence="2">
    <location>
        <begin position="16"/>
        <end position="39"/>
    </location>
</feature>
<dbReference type="EMBL" id="JAGMUV010000005">
    <property type="protein sequence ID" value="KAH7156447.1"/>
    <property type="molecule type" value="Genomic_DNA"/>
</dbReference>
<feature type="transmembrane region" description="Helical" evidence="2">
    <location>
        <begin position="223"/>
        <end position="248"/>
    </location>
</feature>
<dbReference type="OrthoDB" id="4818293at2759"/>
<feature type="transmembrane region" description="Helical" evidence="2">
    <location>
        <begin position="274"/>
        <end position="296"/>
    </location>
</feature>
<proteinExistence type="predicted"/>
<gene>
    <name evidence="3" type="ORF">EDB81DRAFT_880765</name>
</gene>
<dbReference type="Proteomes" id="UP000738349">
    <property type="component" value="Unassembled WGS sequence"/>
</dbReference>
<feature type="region of interest" description="Disordered" evidence="1">
    <location>
        <begin position="312"/>
        <end position="339"/>
    </location>
</feature>
<evidence type="ECO:0000313" key="4">
    <source>
        <dbReference type="Proteomes" id="UP000738349"/>
    </source>
</evidence>
<evidence type="ECO:0000256" key="1">
    <source>
        <dbReference type="SAM" id="MobiDB-lite"/>
    </source>
</evidence>
<sequence>MTGFQAASWRSRVSGALNIAAVLGGVVSTVLALVVLISGTRSNGDQLLLRDLAFVSFDGIVANNDTSEFLVHLHWFVNSFAWEYPTAPEGVPKVGFASRGLHLSHNIRHDLDKIAADLGLPKESYDCPGYGDYATHCKSVFFEAWRSYAFHGGIPMIGWLTWVMIFSAIVLGTLTLAQEWMIRKRPYWMRCKCIFGKRFCPCPTGTKEEIEQLDDHAWDKVRLAYWGLGAAYFALPAVQSTFISFFLIRYISHAEERLPQGVTMNLRRNTKVEMILWAAFMVSVASVLCIFIKWCLSRRPKGWMNEQTLGQLEQSAGDEPDGTLPGARRRVGGNSRYSD</sequence>
<keyword evidence="4" id="KW-1185">Reference proteome</keyword>
<keyword evidence="2" id="KW-1133">Transmembrane helix</keyword>
<evidence type="ECO:0000256" key="2">
    <source>
        <dbReference type="SAM" id="Phobius"/>
    </source>
</evidence>
<accession>A0A9P9F9I5</accession>